<dbReference type="PANTHER" id="PTHR45008:SF1">
    <property type="entry name" value="PTS SYSTEM GLUCOSE-SPECIFIC EIIA COMPONENT"/>
    <property type="match status" value="1"/>
</dbReference>
<dbReference type="STRING" id="152268.A6K24_00920"/>
<keyword evidence="5" id="KW-0598">Phosphotransferase system</keyword>
<dbReference type="PANTHER" id="PTHR45008">
    <property type="entry name" value="PTS SYSTEM GLUCOSE-SPECIFIC EIIA COMPONENT"/>
    <property type="match status" value="1"/>
</dbReference>
<keyword evidence="3 8" id="KW-0762">Sugar transport</keyword>
<dbReference type="Proteomes" id="UP000078534">
    <property type="component" value="Unassembled WGS sequence"/>
</dbReference>
<proteinExistence type="predicted"/>
<dbReference type="SUPFAM" id="SSF51261">
    <property type="entry name" value="Duplicated hybrid motif"/>
    <property type="match status" value="1"/>
</dbReference>
<dbReference type="InterPro" id="IPR050890">
    <property type="entry name" value="PTS_EIIA_component"/>
</dbReference>
<evidence type="ECO:0000256" key="3">
    <source>
        <dbReference type="ARBA" id="ARBA00022597"/>
    </source>
</evidence>
<evidence type="ECO:0000256" key="4">
    <source>
        <dbReference type="ARBA" id="ARBA00022679"/>
    </source>
</evidence>
<dbReference type="AlphaFoldDB" id="A0A179T6D3"/>
<protein>
    <submittedName>
        <fullName evidence="8">PTS glucose transporter subunit IIA</fullName>
    </submittedName>
</protein>
<evidence type="ECO:0000256" key="2">
    <source>
        <dbReference type="ARBA" id="ARBA00022448"/>
    </source>
</evidence>
<dbReference type="PROSITE" id="PS51093">
    <property type="entry name" value="PTS_EIIA_TYPE_1"/>
    <property type="match status" value="1"/>
</dbReference>
<keyword evidence="4" id="KW-0808">Transferase</keyword>
<evidence type="ECO:0000313" key="8">
    <source>
        <dbReference type="EMBL" id="OAS89154.1"/>
    </source>
</evidence>
<dbReference type="OrthoDB" id="92465at2"/>
<name>A0A179T6D3_9BACI</name>
<dbReference type="FunFam" id="2.70.70.10:FF:000001">
    <property type="entry name" value="PTS system glucose-specific IIA component"/>
    <property type="match status" value="1"/>
</dbReference>
<evidence type="ECO:0000313" key="9">
    <source>
        <dbReference type="Proteomes" id="UP000078534"/>
    </source>
</evidence>
<dbReference type="InterPro" id="IPR011055">
    <property type="entry name" value="Dup_hybrid_motif"/>
</dbReference>
<gene>
    <name evidence="8" type="ORF">A6K24_00920</name>
</gene>
<feature type="domain" description="PTS EIIA type-1" evidence="7">
    <location>
        <begin position="31"/>
        <end position="135"/>
    </location>
</feature>
<dbReference type="GO" id="GO:0009401">
    <property type="term" value="P:phosphoenolpyruvate-dependent sugar phosphotransferase system"/>
    <property type="evidence" value="ECO:0007669"/>
    <property type="project" value="UniProtKB-KW"/>
</dbReference>
<dbReference type="GO" id="GO:0005737">
    <property type="term" value="C:cytoplasm"/>
    <property type="evidence" value="ECO:0007669"/>
    <property type="project" value="UniProtKB-SubCell"/>
</dbReference>
<sequence length="163" mass="17722">MLGKLIGKKGIEEVFVSPIQGEIIKIEDSSDEVFATKMLGDGIAIIPTEGKVVSPVEGKITQIFPTKHAIGIETTNDLEILIHIGLDTVFMQGEGFTAHIEVNDVVKPGDLLMTFDLELVKEKATSIITPMVVVNSDKVKKLDKFYNESAISGKTNVLIAKIK</sequence>
<keyword evidence="2" id="KW-0813">Transport</keyword>
<accession>A0A179T6D3</accession>
<dbReference type="EMBL" id="LWSG01000001">
    <property type="protein sequence ID" value="OAS89154.1"/>
    <property type="molecule type" value="Genomic_DNA"/>
</dbReference>
<dbReference type="Gene3D" id="2.70.70.10">
    <property type="entry name" value="Glucose Permease (Domain IIA)"/>
    <property type="match status" value="1"/>
</dbReference>
<dbReference type="InterPro" id="IPR001127">
    <property type="entry name" value="PTS_EIIA_1_perm"/>
</dbReference>
<organism evidence="8 9">
    <name type="scientific">Metabacillus litoralis</name>
    <dbReference type="NCBI Taxonomy" id="152268"/>
    <lineage>
        <taxon>Bacteria</taxon>
        <taxon>Bacillati</taxon>
        <taxon>Bacillota</taxon>
        <taxon>Bacilli</taxon>
        <taxon>Bacillales</taxon>
        <taxon>Bacillaceae</taxon>
        <taxon>Metabacillus</taxon>
    </lineage>
</organism>
<evidence type="ECO:0000259" key="7">
    <source>
        <dbReference type="PROSITE" id="PS51093"/>
    </source>
</evidence>
<reference evidence="9" key="1">
    <citation type="submission" date="2016-04" db="EMBL/GenBank/DDBJ databases">
        <authorList>
            <person name="Lyu Z."/>
            <person name="Lyu W."/>
        </authorList>
    </citation>
    <scope>NUCLEOTIDE SEQUENCE [LARGE SCALE GENOMIC DNA]</scope>
    <source>
        <strain evidence="9">C44</strain>
    </source>
</reference>
<evidence type="ECO:0000256" key="6">
    <source>
        <dbReference type="ARBA" id="ARBA00022777"/>
    </source>
</evidence>
<evidence type="ECO:0000256" key="5">
    <source>
        <dbReference type="ARBA" id="ARBA00022683"/>
    </source>
</evidence>
<dbReference type="Pfam" id="PF00358">
    <property type="entry name" value="PTS_EIIA_1"/>
    <property type="match status" value="1"/>
</dbReference>
<comment type="caution">
    <text evidence="8">The sequence shown here is derived from an EMBL/GenBank/DDBJ whole genome shotgun (WGS) entry which is preliminary data.</text>
</comment>
<dbReference type="GO" id="GO:0016301">
    <property type="term" value="F:kinase activity"/>
    <property type="evidence" value="ECO:0007669"/>
    <property type="project" value="UniProtKB-KW"/>
</dbReference>
<comment type="subcellular location">
    <subcellularLocation>
        <location evidence="1">Cytoplasm</location>
    </subcellularLocation>
</comment>
<dbReference type="NCBIfam" id="TIGR00830">
    <property type="entry name" value="PTBA"/>
    <property type="match status" value="1"/>
</dbReference>
<keyword evidence="9" id="KW-1185">Reference proteome</keyword>
<keyword evidence="6" id="KW-0418">Kinase</keyword>
<dbReference type="RefSeq" id="WP_066324131.1">
    <property type="nucleotide sequence ID" value="NZ_LWSG01000001.1"/>
</dbReference>
<evidence type="ECO:0000256" key="1">
    <source>
        <dbReference type="ARBA" id="ARBA00004496"/>
    </source>
</evidence>